<evidence type="ECO:0008006" key="6">
    <source>
        <dbReference type="Google" id="ProtNLM"/>
    </source>
</evidence>
<feature type="domain" description="G-patch" evidence="3">
    <location>
        <begin position="368"/>
        <end position="414"/>
    </location>
</feature>
<dbReference type="Proteomes" id="UP001461498">
    <property type="component" value="Unassembled WGS sequence"/>
</dbReference>
<dbReference type="Gene3D" id="2.60.200.20">
    <property type="match status" value="1"/>
</dbReference>
<accession>A0AAW1CER3</accession>
<evidence type="ECO:0000256" key="1">
    <source>
        <dbReference type="SAM" id="MobiDB-lite"/>
    </source>
</evidence>
<dbReference type="PROSITE" id="PS50174">
    <property type="entry name" value="G_PATCH"/>
    <property type="match status" value="1"/>
</dbReference>
<dbReference type="EMBL" id="JAPXFL010000067">
    <property type="protein sequence ID" value="KAK9496594.1"/>
    <property type="molecule type" value="Genomic_DNA"/>
</dbReference>
<protein>
    <recommendedName>
        <fullName evidence="6">Angiogenic factor with G patch and FHA domains 1</fullName>
    </recommendedName>
</protein>
<dbReference type="PANTHER" id="PTHR23106:SF24">
    <property type="entry name" value="ANGIOGENIC FACTOR WITH G PATCH AND FHA DOMAINS 1"/>
    <property type="match status" value="1"/>
</dbReference>
<dbReference type="SMART" id="SM00443">
    <property type="entry name" value="G_patch"/>
    <property type="match status" value="1"/>
</dbReference>
<dbReference type="PROSITE" id="PS50006">
    <property type="entry name" value="FHA_DOMAIN"/>
    <property type="match status" value="1"/>
</dbReference>
<evidence type="ECO:0000313" key="5">
    <source>
        <dbReference type="Proteomes" id="UP001461498"/>
    </source>
</evidence>
<keyword evidence="5" id="KW-1185">Reference proteome</keyword>
<gene>
    <name evidence="4" type="ORF">O3M35_013128</name>
</gene>
<name>A0AAW1CER3_9HEMI</name>
<proteinExistence type="predicted"/>
<dbReference type="PANTHER" id="PTHR23106">
    <property type="entry name" value="ANGIOGENIC FACTOR WITH G PATCH AND FHA DOMAINS 1"/>
    <property type="match status" value="1"/>
</dbReference>
<dbReference type="GO" id="GO:0003676">
    <property type="term" value="F:nucleic acid binding"/>
    <property type="evidence" value="ECO:0007669"/>
    <property type="project" value="InterPro"/>
</dbReference>
<dbReference type="Pfam" id="PF00498">
    <property type="entry name" value="FHA"/>
    <property type="match status" value="1"/>
</dbReference>
<feature type="compositionally biased region" description="Acidic residues" evidence="1">
    <location>
        <begin position="123"/>
        <end position="140"/>
    </location>
</feature>
<dbReference type="SMART" id="SM00240">
    <property type="entry name" value="FHA"/>
    <property type="match status" value="1"/>
</dbReference>
<feature type="region of interest" description="Disordered" evidence="1">
    <location>
        <begin position="113"/>
        <end position="140"/>
    </location>
</feature>
<sequence>MLLVEYLIGHVKVKLSLPTKSTQTEDVDDHQHNGWDMKDITNEVKQVAEQCMNDTGLNYDKSSGTYYNSEQGYYYNPEYKLYYYPRLGAYYYYDETADSLKFHSFVNTEESTTAMSKVKTDDKEEGELSSSDDEDGEITEETNSKVIFESGPKAFEPDHSKHNAPCMRMVIVKTNLENYKVGTLFLITRDGGTLGREGAHHEIVLPECNISKEHLKFQYVYKGDTEQRYAYEVIDLGSRNGTWVNGKRLSSPNEQSKSEEISHGTVLTIGSTTLLCHIHNGMDFCSECQTPEVPLLKEGSAATKLSTKKQHHKQLMQIKQKYQLNTTVEGNCLPEGYVDRAKARRNTVGSSHHSEKTEVSSVHLPMNKTNKGYNLLSKMGWKEGKNLGRNNNTSSLQEPLYVEPKIGKGGFGTS</sequence>
<evidence type="ECO:0000313" key="4">
    <source>
        <dbReference type="EMBL" id="KAK9496594.1"/>
    </source>
</evidence>
<feature type="domain" description="FHA" evidence="2">
    <location>
        <begin position="192"/>
        <end position="249"/>
    </location>
</feature>
<dbReference type="SUPFAM" id="SSF49879">
    <property type="entry name" value="SMAD/FHA domain"/>
    <property type="match status" value="1"/>
</dbReference>
<dbReference type="Pfam" id="PF01585">
    <property type="entry name" value="G-patch"/>
    <property type="match status" value="1"/>
</dbReference>
<organism evidence="4 5">
    <name type="scientific">Rhynocoris fuscipes</name>
    <dbReference type="NCBI Taxonomy" id="488301"/>
    <lineage>
        <taxon>Eukaryota</taxon>
        <taxon>Metazoa</taxon>
        <taxon>Ecdysozoa</taxon>
        <taxon>Arthropoda</taxon>
        <taxon>Hexapoda</taxon>
        <taxon>Insecta</taxon>
        <taxon>Pterygota</taxon>
        <taxon>Neoptera</taxon>
        <taxon>Paraneoptera</taxon>
        <taxon>Hemiptera</taxon>
        <taxon>Heteroptera</taxon>
        <taxon>Panheteroptera</taxon>
        <taxon>Cimicomorpha</taxon>
        <taxon>Reduviidae</taxon>
        <taxon>Harpactorinae</taxon>
        <taxon>Harpactorini</taxon>
        <taxon>Rhynocoris</taxon>
    </lineage>
</organism>
<reference evidence="4 5" key="1">
    <citation type="submission" date="2022-12" db="EMBL/GenBank/DDBJ databases">
        <title>Chromosome-level genome assembly of true bugs.</title>
        <authorList>
            <person name="Ma L."/>
            <person name="Li H."/>
        </authorList>
    </citation>
    <scope>NUCLEOTIDE SEQUENCE [LARGE SCALE GENOMIC DNA]</scope>
    <source>
        <strain evidence="4">Lab_2022b</strain>
    </source>
</reference>
<dbReference type="InterPro" id="IPR008984">
    <property type="entry name" value="SMAD_FHA_dom_sf"/>
</dbReference>
<evidence type="ECO:0000259" key="3">
    <source>
        <dbReference type="PROSITE" id="PS50174"/>
    </source>
</evidence>
<dbReference type="Pfam" id="PF17780">
    <property type="entry name" value="OCRE"/>
    <property type="match status" value="1"/>
</dbReference>
<dbReference type="InterPro" id="IPR041591">
    <property type="entry name" value="OCRE"/>
</dbReference>
<comment type="caution">
    <text evidence="4">The sequence shown here is derived from an EMBL/GenBank/DDBJ whole genome shotgun (WGS) entry which is preliminary data.</text>
</comment>
<dbReference type="InterPro" id="IPR000467">
    <property type="entry name" value="G_patch_dom"/>
</dbReference>
<dbReference type="AlphaFoldDB" id="A0AAW1CER3"/>
<dbReference type="InterPro" id="IPR000253">
    <property type="entry name" value="FHA_dom"/>
</dbReference>
<dbReference type="InterPro" id="IPR053027">
    <property type="entry name" value="AGGF1"/>
</dbReference>
<evidence type="ECO:0000259" key="2">
    <source>
        <dbReference type="PROSITE" id="PS50006"/>
    </source>
</evidence>